<dbReference type="AlphaFoldDB" id="A0A8C2WM50"/>
<accession>A0A8C2WM50</accession>
<sequence length="87" mass="9823">MKAQHDISGNRCVCHSIRSPWSYSSVDFVVYTVELFVCLCLFREDLLLAFALMQNTSQSVSVSLFCSDRTSELCCSLTQTRTHTCVC</sequence>
<dbReference type="Proteomes" id="UP000694565">
    <property type="component" value="Unplaced"/>
</dbReference>
<evidence type="ECO:0000313" key="1">
    <source>
        <dbReference type="Ensembl" id="ENSCLMP00005006475.1"/>
    </source>
</evidence>
<reference evidence="1" key="2">
    <citation type="submission" date="2025-09" db="UniProtKB">
        <authorList>
            <consortium name="Ensembl"/>
        </authorList>
    </citation>
    <scope>IDENTIFICATION</scope>
</reference>
<evidence type="ECO:0000313" key="2">
    <source>
        <dbReference type="Proteomes" id="UP000694565"/>
    </source>
</evidence>
<dbReference type="Ensembl" id="ENSCLMT00005006973.1">
    <property type="protein sequence ID" value="ENSCLMP00005006475.1"/>
    <property type="gene ID" value="ENSCLMG00005003591.1"/>
</dbReference>
<proteinExistence type="predicted"/>
<keyword evidence="2" id="KW-1185">Reference proteome</keyword>
<name>A0A8C2WM50_CYCLU</name>
<organism evidence="1 2">
    <name type="scientific">Cyclopterus lumpus</name>
    <name type="common">Lumpsucker</name>
    <dbReference type="NCBI Taxonomy" id="8103"/>
    <lineage>
        <taxon>Eukaryota</taxon>
        <taxon>Metazoa</taxon>
        <taxon>Chordata</taxon>
        <taxon>Craniata</taxon>
        <taxon>Vertebrata</taxon>
        <taxon>Euteleostomi</taxon>
        <taxon>Actinopterygii</taxon>
        <taxon>Neopterygii</taxon>
        <taxon>Teleostei</taxon>
        <taxon>Neoteleostei</taxon>
        <taxon>Acanthomorphata</taxon>
        <taxon>Eupercaria</taxon>
        <taxon>Perciformes</taxon>
        <taxon>Cottioidei</taxon>
        <taxon>Cottales</taxon>
        <taxon>Cyclopteridae</taxon>
        <taxon>Cyclopterus</taxon>
    </lineage>
</organism>
<reference evidence="1" key="1">
    <citation type="submission" date="2025-08" db="UniProtKB">
        <authorList>
            <consortium name="Ensembl"/>
        </authorList>
    </citation>
    <scope>IDENTIFICATION</scope>
</reference>
<protein>
    <submittedName>
        <fullName evidence="1">Uncharacterized protein</fullName>
    </submittedName>
</protein>